<dbReference type="InterPro" id="IPR023166">
    <property type="entry name" value="BaiN-like_dom_sf"/>
</dbReference>
<dbReference type="PRINTS" id="PR00368">
    <property type="entry name" value="FADPNR"/>
</dbReference>
<dbReference type="Pfam" id="PF22780">
    <property type="entry name" value="HI0933_like_1st"/>
    <property type="match status" value="1"/>
</dbReference>
<dbReference type="InterPro" id="IPR004792">
    <property type="entry name" value="BaiN-like"/>
</dbReference>
<dbReference type="GO" id="GO:0016491">
    <property type="term" value="F:oxidoreductase activity"/>
    <property type="evidence" value="ECO:0007669"/>
    <property type="project" value="UniProtKB-KW"/>
</dbReference>
<evidence type="ECO:0000256" key="1">
    <source>
        <dbReference type="ARBA" id="ARBA00001974"/>
    </source>
</evidence>
<dbReference type="PRINTS" id="PR00411">
    <property type="entry name" value="PNDRDTASEI"/>
</dbReference>
<dbReference type="Gene3D" id="3.50.50.60">
    <property type="entry name" value="FAD/NAD(P)-binding domain"/>
    <property type="match status" value="1"/>
</dbReference>
<dbReference type="NCBIfam" id="TIGR00275">
    <property type="entry name" value="aminoacetone oxidase family FAD-binding enzyme"/>
    <property type="match status" value="1"/>
</dbReference>
<dbReference type="SUPFAM" id="SSF51905">
    <property type="entry name" value="FAD/NAD(P)-binding domain"/>
    <property type="match status" value="1"/>
</dbReference>
<keyword evidence="2" id="KW-0285">Flavoprotein</keyword>
<organism evidence="6 7">
    <name type="scientific">Ahrensia kielensis</name>
    <dbReference type="NCBI Taxonomy" id="76980"/>
    <lineage>
        <taxon>Bacteria</taxon>
        <taxon>Pseudomonadati</taxon>
        <taxon>Pseudomonadota</taxon>
        <taxon>Alphaproteobacteria</taxon>
        <taxon>Hyphomicrobiales</taxon>
        <taxon>Ahrensiaceae</taxon>
        <taxon>Ahrensia</taxon>
    </lineage>
</organism>
<dbReference type="EMBL" id="JBBMQO010000005">
    <property type="protein sequence ID" value="MEM5501859.1"/>
    <property type="molecule type" value="Genomic_DNA"/>
</dbReference>
<feature type="domain" description="RsdA/BaiN/AoA(So)-like Rossmann fold-like" evidence="4">
    <location>
        <begin position="8"/>
        <end position="394"/>
    </location>
</feature>
<dbReference type="InterPro" id="IPR055178">
    <property type="entry name" value="RsdA/BaiN/AoA(So)-like_dom"/>
</dbReference>
<keyword evidence="6" id="KW-0560">Oxidoreductase</keyword>
<evidence type="ECO:0000313" key="7">
    <source>
        <dbReference type="Proteomes" id="UP001477870"/>
    </source>
</evidence>
<dbReference type="RefSeq" id="WP_342848282.1">
    <property type="nucleotide sequence ID" value="NZ_JBBMQO010000005.1"/>
</dbReference>
<dbReference type="Proteomes" id="UP001477870">
    <property type="component" value="Unassembled WGS sequence"/>
</dbReference>
<name>A0ABU9T6V5_9HYPH</name>
<evidence type="ECO:0000313" key="6">
    <source>
        <dbReference type="EMBL" id="MEM5501859.1"/>
    </source>
</evidence>
<sequence length="396" mass="43064">MKNINNYDVIVLGGGAAGLMCAIEAGKRGRRVLVVDHAKAPAEKIRISGGGRCNFTNLHCSPKNFLSQNSHFCKSALSNYSSTDFIALVKRHKIAFHEKTLGQLFCDNSAKDIIKMLLVEMAAAKAELWLETSIEHISKTEDGFSVETSEGVLNGQSLVVATGGRSIPKMGATGLGYDIAAQFGLAIVEPRPALVPFTYTSDIAEAWSKLSGVAMDVRATVAKTRFEEAMLITHRGLSGPAILQISSYWREGGTVEINMLPKINVAEELTKARHERPKATIVNLLSDFLPKRFSQHIVEHLGMREQKLADLSKKTIQICEDYIHRHPFMPGGTEGYRTAEVTLGGVSTAELSQKTMEAKSVSGLFFIGEVVDVTGHLGGHNFQWAWSSGYAAGQSV</sequence>
<dbReference type="InterPro" id="IPR057661">
    <property type="entry name" value="RsdA/BaiN/AoA(So)_Rossmann"/>
</dbReference>
<proteinExistence type="predicted"/>
<feature type="domain" description="RsdA/BaiN/AoA(So)-like insert" evidence="5">
    <location>
        <begin position="191"/>
        <end position="341"/>
    </location>
</feature>
<evidence type="ECO:0000256" key="2">
    <source>
        <dbReference type="ARBA" id="ARBA00022630"/>
    </source>
</evidence>
<dbReference type="PANTHER" id="PTHR42887:SF2">
    <property type="entry name" value="OS12G0638800 PROTEIN"/>
    <property type="match status" value="1"/>
</dbReference>
<gene>
    <name evidence="6" type="ORF">WNY59_09690</name>
</gene>
<dbReference type="Gene3D" id="2.40.30.10">
    <property type="entry name" value="Translation factors"/>
    <property type="match status" value="1"/>
</dbReference>
<dbReference type="PANTHER" id="PTHR42887">
    <property type="entry name" value="OS12G0638800 PROTEIN"/>
    <property type="match status" value="1"/>
</dbReference>
<comment type="caution">
    <text evidence="6">The sequence shown here is derived from an EMBL/GenBank/DDBJ whole genome shotgun (WGS) entry which is preliminary data.</text>
</comment>
<accession>A0ABU9T6V5</accession>
<dbReference type="Gene3D" id="1.10.8.260">
    <property type="entry name" value="HI0933 insert domain-like"/>
    <property type="match status" value="1"/>
</dbReference>
<evidence type="ECO:0000259" key="4">
    <source>
        <dbReference type="Pfam" id="PF03486"/>
    </source>
</evidence>
<evidence type="ECO:0000259" key="5">
    <source>
        <dbReference type="Pfam" id="PF22780"/>
    </source>
</evidence>
<reference evidence="6 7" key="1">
    <citation type="submission" date="2024-03" db="EMBL/GenBank/DDBJ databases">
        <title>Community enrichment and isolation of bacterial strains for fucoidan degradation.</title>
        <authorList>
            <person name="Sichert A."/>
        </authorList>
    </citation>
    <scope>NUCLEOTIDE SEQUENCE [LARGE SCALE GENOMIC DNA]</scope>
    <source>
        <strain evidence="6 7">AS62</strain>
    </source>
</reference>
<evidence type="ECO:0000256" key="3">
    <source>
        <dbReference type="ARBA" id="ARBA00022827"/>
    </source>
</evidence>
<keyword evidence="7" id="KW-1185">Reference proteome</keyword>
<comment type="cofactor">
    <cofactor evidence="1">
        <name>FAD</name>
        <dbReference type="ChEBI" id="CHEBI:57692"/>
    </cofactor>
</comment>
<dbReference type="Pfam" id="PF03486">
    <property type="entry name" value="HI0933_like"/>
    <property type="match status" value="1"/>
</dbReference>
<dbReference type="EC" id="1.14.13.-" evidence="6"/>
<dbReference type="SUPFAM" id="SSF160996">
    <property type="entry name" value="HI0933 insert domain-like"/>
    <property type="match status" value="1"/>
</dbReference>
<keyword evidence="3" id="KW-0274">FAD</keyword>
<protein>
    <submittedName>
        <fullName evidence="6">NAD(P)/FAD-dependent oxidoreductase</fullName>
        <ecNumber evidence="6">1.14.13.-</ecNumber>
    </submittedName>
</protein>
<dbReference type="InterPro" id="IPR036188">
    <property type="entry name" value="FAD/NAD-bd_sf"/>
</dbReference>